<protein>
    <submittedName>
        <fullName evidence="1">Uncharacterized protein</fullName>
    </submittedName>
</protein>
<gene>
    <name evidence="1" type="ORF">ATPR_1955</name>
</gene>
<dbReference type="EMBL" id="BABS01000057">
    <property type="protein sequence ID" value="GAA08952.1"/>
    <property type="molecule type" value="Genomic_DNA"/>
</dbReference>
<evidence type="ECO:0000313" key="2">
    <source>
        <dbReference type="Proteomes" id="UP000004319"/>
    </source>
</evidence>
<proteinExistence type="predicted"/>
<dbReference type="Proteomes" id="UP000004319">
    <property type="component" value="Unassembled WGS sequence"/>
</dbReference>
<comment type="caution">
    <text evidence="1">The sequence shown here is derived from an EMBL/GenBank/DDBJ whole genome shotgun (WGS) entry which is preliminary data.</text>
</comment>
<dbReference type="AlphaFoldDB" id="F7VF07"/>
<reference evidence="1 2" key="1">
    <citation type="journal article" date="2011" name="Biochem. Biophys. Res. Commun.">
        <title>Increased number of Arginine-based salt bridges contributes to the thermotolerance of thermotolerant acetic acid bacteria, Acetobacter tropicalis SKU1100.</title>
        <authorList>
            <person name="Matsutani M."/>
            <person name="Hirakawa H."/>
            <person name="Nishikura M."/>
            <person name="Soemphol W."/>
            <person name="Ali I.A.I."/>
            <person name="Yakushi T."/>
            <person name="Matsushita K."/>
        </authorList>
    </citation>
    <scope>NUCLEOTIDE SEQUENCE [LARGE SCALE GENOMIC DNA]</scope>
    <source>
        <strain evidence="1 2">NBRC 101654</strain>
    </source>
</reference>
<sequence length="78" mass="8767">MSESVKITVHISYNAESFPHCFFHVFVKEEAFVHPRLSTIPSFHVGFTSLDREGDGDIFLHSAFCAQACDTPERSFSA</sequence>
<name>F7VF07_9PROT</name>
<evidence type="ECO:0000313" key="1">
    <source>
        <dbReference type="EMBL" id="GAA08952.1"/>
    </source>
</evidence>
<accession>F7VF07</accession>
<organism evidence="1 2">
    <name type="scientific">Acetobacter tropicalis NBRC 101654</name>
    <dbReference type="NCBI Taxonomy" id="749388"/>
    <lineage>
        <taxon>Bacteria</taxon>
        <taxon>Pseudomonadati</taxon>
        <taxon>Pseudomonadota</taxon>
        <taxon>Alphaproteobacteria</taxon>
        <taxon>Acetobacterales</taxon>
        <taxon>Acetobacteraceae</taxon>
        <taxon>Acetobacter</taxon>
    </lineage>
</organism>